<dbReference type="SMART" id="SM00382">
    <property type="entry name" value="AAA"/>
    <property type="match status" value="1"/>
</dbReference>
<dbReference type="InterPro" id="IPR027417">
    <property type="entry name" value="P-loop_NTPase"/>
</dbReference>
<dbReference type="InterPro" id="IPR017871">
    <property type="entry name" value="ABC_transporter-like_CS"/>
</dbReference>
<evidence type="ECO:0000313" key="7">
    <source>
        <dbReference type="EMBL" id="MET1490847.1"/>
    </source>
</evidence>
<dbReference type="Proteomes" id="UP001548590">
    <property type="component" value="Unassembled WGS sequence"/>
</dbReference>
<dbReference type="PROSITE" id="PS00211">
    <property type="entry name" value="ABC_TRANSPORTER_1"/>
    <property type="match status" value="1"/>
</dbReference>
<dbReference type="PANTHER" id="PTHR43776:SF7">
    <property type="entry name" value="D,D-DIPEPTIDE TRANSPORT ATP-BINDING PROTEIN DDPF-RELATED"/>
    <property type="match status" value="1"/>
</dbReference>
<dbReference type="PROSITE" id="PS50893">
    <property type="entry name" value="ABC_TRANSPORTER_2"/>
    <property type="match status" value="1"/>
</dbReference>
<dbReference type="InterPro" id="IPR050319">
    <property type="entry name" value="ABC_transp_ATP-bind"/>
</dbReference>
<keyword evidence="3" id="KW-0472">Membrane</keyword>
<reference evidence="7 8" key="1">
    <citation type="submission" date="2024-07" db="EMBL/GenBank/DDBJ databases">
        <title>Uliginosibacterium paludis KCTC:42655.</title>
        <authorList>
            <person name="Kim M.K."/>
        </authorList>
    </citation>
    <scope>NUCLEOTIDE SEQUENCE [LARGE SCALE GENOMIC DNA]</scope>
    <source>
        <strain evidence="7 8">KCTC 42655</strain>
    </source>
</reference>
<evidence type="ECO:0000259" key="6">
    <source>
        <dbReference type="PROSITE" id="PS50893"/>
    </source>
</evidence>
<dbReference type="Gene3D" id="3.40.50.300">
    <property type="entry name" value="P-loop containing nucleotide triphosphate hydrolases"/>
    <property type="match status" value="1"/>
</dbReference>
<evidence type="ECO:0000256" key="1">
    <source>
        <dbReference type="ARBA" id="ARBA00005417"/>
    </source>
</evidence>
<protein>
    <submittedName>
        <fullName evidence="7">ABC transporter ATP-binding protein</fullName>
    </submittedName>
</protein>
<sequence length="259" mass="28453">MAMIEVEGLNLSFGEGAEATQVLHDVCFQVGDGEAFGLVGESGSGKTTVLRCLAGQYNHWRGRLSIHGEGLGRKLDHARCRKVQMVFQDPYGSLHPRHTVETALAEPLAIHGMDRRSERIDSILGKVGLPANFRYRYPHQLSGGQRQRVAIARALILEPRILLLDEPTSALDVSVQAEILNLLADLRVRDGLTYLLVTHDLGVVAHLCDRVAVMQQGRIVDLLETSAIVGSQPAHPYTRMLVEASRHYSRDMANPPVAA</sequence>
<name>A0ABV2CTP3_9RHOO</name>
<evidence type="ECO:0000256" key="5">
    <source>
        <dbReference type="ARBA" id="ARBA00022840"/>
    </source>
</evidence>
<feature type="domain" description="ABC transporter" evidence="6">
    <location>
        <begin position="6"/>
        <end position="241"/>
    </location>
</feature>
<comment type="similarity">
    <text evidence="1">Belongs to the ABC transporter superfamily.</text>
</comment>
<dbReference type="CDD" id="cd03257">
    <property type="entry name" value="ABC_NikE_OppD_transporters"/>
    <property type="match status" value="1"/>
</dbReference>
<gene>
    <name evidence="7" type="ORF">ABVT11_13500</name>
</gene>
<keyword evidence="2" id="KW-0813">Transport</keyword>
<proteinExistence type="inferred from homology"/>
<keyword evidence="5 7" id="KW-0067">ATP-binding</keyword>
<dbReference type="RefSeq" id="WP_345925766.1">
    <property type="nucleotide sequence ID" value="NZ_JBDIVF010000002.1"/>
</dbReference>
<evidence type="ECO:0000256" key="3">
    <source>
        <dbReference type="ARBA" id="ARBA00022475"/>
    </source>
</evidence>
<keyword evidence="3" id="KW-1003">Cell membrane</keyword>
<keyword evidence="8" id="KW-1185">Reference proteome</keyword>
<dbReference type="GO" id="GO:0005524">
    <property type="term" value="F:ATP binding"/>
    <property type="evidence" value="ECO:0007669"/>
    <property type="project" value="UniProtKB-KW"/>
</dbReference>
<evidence type="ECO:0000256" key="4">
    <source>
        <dbReference type="ARBA" id="ARBA00022741"/>
    </source>
</evidence>
<dbReference type="PANTHER" id="PTHR43776">
    <property type="entry name" value="TRANSPORT ATP-BINDING PROTEIN"/>
    <property type="match status" value="1"/>
</dbReference>
<accession>A0ABV2CTP3</accession>
<dbReference type="InterPro" id="IPR003439">
    <property type="entry name" value="ABC_transporter-like_ATP-bd"/>
</dbReference>
<dbReference type="SUPFAM" id="SSF52540">
    <property type="entry name" value="P-loop containing nucleoside triphosphate hydrolases"/>
    <property type="match status" value="1"/>
</dbReference>
<comment type="caution">
    <text evidence="7">The sequence shown here is derived from an EMBL/GenBank/DDBJ whole genome shotgun (WGS) entry which is preliminary data.</text>
</comment>
<evidence type="ECO:0000256" key="2">
    <source>
        <dbReference type="ARBA" id="ARBA00022448"/>
    </source>
</evidence>
<organism evidence="7 8">
    <name type="scientific">Uliginosibacterium paludis</name>
    <dbReference type="NCBI Taxonomy" id="1615952"/>
    <lineage>
        <taxon>Bacteria</taxon>
        <taxon>Pseudomonadati</taxon>
        <taxon>Pseudomonadota</taxon>
        <taxon>Betaproteobacteria</taxon>
        <taxon>Rhodocyclales</taxon>
        <taxon>Zoogloeaceae</taxon>
        <taxon>Uliginosibacterium</taxon>
    </lineage>
</organism>
<evidence type="ECO:0000313" key="8">
    <source>
        <dbReference type="Proteomes" id="UP001548590"/>
    </source>
</evidence>
<dbReference type="EMBL" id="JBEWLZ010000007">
    <property type="protein sequence ID" value="MET1490847.1"/>
    <property type="molecule type" value="Genomic_DNA"/>
</dbReference>
<keyword evidence="4" id="KW-0547">Nucleotide-binding</keyword>
<dbReference type="Pfam" id="PF00005">
    <property type="entry name" value="ABC_tran"/>
    <property type="match status" value="1"/>
</dbReference>
<dbReference type="InterPro" id="IPR003593">
    <property type="entry name" value="AAA+_ATPase"/>
</dbReference>